<name>A0A811U8G4_CERCA</name>
<dbReference type="GO" id="GO:0008061">
    <property type="term" value="F:chitin binding"/>
    <property type="evidence" value="ECO:0007669"/>
    <property type="project" value="InterPro"/>
</dbReference>
<dbReference type="SUPFAM" id="SSF57625">
    <property type="entry name" value="Invertebrate chitin-binding proteins"/>
    <property type="match status" value="1"/>
</dbReference>
<gene>
    <name evidence="2" type="ORF">CCAP1982_LOCUS3008</name>
</gene>
<keyword evidence="1" id="KW-0732">Signal</keyword>
<dbReference type="Gene3D" id="2.170.140.10">
    <property type="entry name" value="Chitin binding domain"/>
    <property type="match status" value="1"/>
</dbReference>
<keyword evidence="3" id="KW-1185">Reference proteome</keyword>
<proteinExistence type="predicted"/>
<evidence type="ECO:0000313" key="2">
    <source>
        <dbReference type="EMBL" id="CAD6994247.1"/>
    </source>
</evidence>
<sequence>MRFVFCLALLAAVTLVKVAADAGRSACEDPTEIGQTYTHHFDPAKYWYCETLGEAAVEKDCPSGMAYMHLLKECIPWANWQWKQPENPPTLA</sequence>
<dbReference type="AlphaFoldDB" id="A0A811U8G4"/>
<reference evidence="2" key="1">
    <citation type="submission" date="2020-11" db="EMBL/GenBank/DDBJ databases">
        <authorList>
            <person name="Whitehead M."/>
        </authorList>
    </citation>
    <scope>NUCLEOTIDE SEQUENCE</scope>
    <source>
        <strain evidence="2">EGII</strain>
    </source>
</reference>
<protein>
    <submittedName>
        <fullName evidence="2">(Mediterranean fruit fly) hypothetical protein</fullName>
    </submittedName>
</protein>
<feature type="signal peptide" evidence="1">
    <location>
        <begin position="1"/>
        <end position="20"/>
    </location>
</feature>
<dbReference type="Proteomes" id="UP000606786">
    <property type="component" value="Unassembled WGS sequence"/>
</dbReference>
<accession>A0A811U8G4</accession>
<feature type="chain" id="PRO_5032990231" evidence="1">
    <location>
        <begin position="21"/>
        <end position="92"/>
    </location>
</feature>
<dbReference type="PANTHER" id="PTHR20987">
    <property type="entry name" value="CHITIN-BINDING TYPE-2 DOMAIN-CONTAINING PROTEIN-RELATED"/>
    <property type="match status" value="1"/>
</dbReference>
<dbReference type="InterPro" id="IPR036508">
    <property type="entry name" value="Chitin-bd_dom_sf"/>
</dbReference>
<dbReference type="PANTHER" id="PTHR20987:SF0">
    <property type="entry name" value="CHITIN-BINDING TYPE-2 DOMAIN-CONTAINING PROTEIN-RELATED"/>
    <property type="match status" value="1"/>
</dbReference>
<dbReference type="OrthoDB" id="7925580at2759"/>
<evidence type="ECO:0000313" key="3">
    <source>
        <dbReference type="Proteomes" id="UP000606786"/>
    </source>
</evidence>
<dbReference type="EMBL" id="CAJHJT010000001">
    <property type="protein sequence ID" value="CAD6994247.1"/>
    <property type="molecule type" value="Genomic_DNA"/>
</dbReference>
<evidence type="ECO:0000256" key="1">
    <source>
        <dbReference type="SAM" id="SignalP"/>
    </source>
</evidence>
<organism evidence="2 3">
    <name type="scientific">Ceratitis capitata</name>
    <name type="common">Mediterranean fruit fly</name>
    <name type="synonym">Tephritis capitata</name>
    <dbReference type="NCBI Taxonomy" id="7213"/>
    <lineage>
        <taxon>Eukaryota</taxon>
        <taxon>Metazoa</taxon>
        <taxon>Ecdysozoa</taxon>
        <taxon>Arthropoda</taxon>
        <taxon>Hexapoda</taxon>
        <taxon>Insecta</taxon>
        <taxon>Pterygota</taxon>
        <taxon>Neoptera</taxon>
        <taxon>Endopterygota</taxon>
        <taxon>Diptera</taxon>
        <taxon>Brachycera</taxon>
        <taxon>Muscomorpha</taxon>
        <taxon>Tephritoidea</taxon>
        <taxon>Tephritidae</taxon>
        <taxon>Ceratitis</taxon>
        <taxon>Ceratitis</taxon>
    </lineage>
</organism>
<comment type="caution">
    <text evidence="2">The sequence shown here is derived from an EMBL/GenBank/DDBJ whole genome shotgun (WGS) entry which is preliminary data.</text>
</comment>